<keyword evidence="11 12" id="KW-0472">Membrane</keyword>
<dbReference type="Pfam" id="PF02322">
    <property type="entry name" value="Cyt_bd_oxida_II"/>
    <property type="match status" value="1"/>
</dbReference>
<dbReference type="InterPro" id="IPR003317">
    <property type="entry name" value="Cyt-d_oxidase_su2"/>
</dbReference>
<dbReference type="AlphaFoldDB" id="D0WHD0"/>
<feature type="transmembrane region" description="Helical" evidence="12">
    <location>
        <begin position="317"/>
        <end position="339"/>
    </location>
</feature>
<dbReference type="eggNOG" id="COG1294">
    <property type="taxonomic scope" value="Bacteria"/>
</dbReference>
<evidence type="ECO:0000256" key="11">
    <source>
        <dbReference type="ARBA" id="ARBA00023136"/>
    </source>
</evidence>
<sequence>MTVLGIIWFILIFVLIAGYFVLDGFDLGAGVLSPFVAKTDEEKALLRRSVGPVWDGNEVWLLTAGGALFAAFAPAYATTFSGFYLAIILVLMGLIVRAISLEYSANETKPGWKKAWNALFFVGSLLPALLFGVAIGNVYAGIPMNANGDYVGIPLLGLVTPFTLLCGLLGLSMFILQGASWLALKAPEGSAMAVRARMARRTFAILAIVFFALVTVYALVIIKPEMVGGLSILRIAFAVLFVAMLAATFMKATDEKASLVVFLASSVACFALVALLGASLFPNLVVAGAGDPFNLFATAASGANITIETAASEDLTLAWMLGITCVGLPFVLLYHFLVYRTFAGKLTKEDASEY</sequence>
<feature type="transmembrane region" description="Helical" evidence="12">
    <location>
        <begin position="162"/>
        <end position="183"/>
    </location>
</feature>
<dbReference type="NCBIfam" id="TIGR00203">
    <property type="entry name" value="cydB"/>
    <property type="match status" value="1"/>
</dbReference>
<feature type="transmembrane region" description="Helical" evidence="12">
    <location>
        <begin position="83"/>
        <end position="103"/>
    </location>
</feature>
<keyword evidence="6 12" id="KW-0812">Transmembrane</keyword>
<dbReference type="PIRSF" id="PIRSF000267">
    <property type="entry name" value="Cyt_oxidse_sub2"/>
    <property type="match status" value="1"/>
</dbReference>
<feature type="transmembrane region" description="Helical" evidence="12">
    <location>
        <begin position="203"/>
        <end position="222"/>
    </location>
</feature>
<evidence type="ECO:0000256" key="2">
    <source>
        <dbReference type="ARBA" id="ARBA00007543"/>
    </source>
</evidence>
<dbReference type="GO" id="GO:0016682">
    <property type="term" value="F:oxidoreductase activity, acting on diphenols and related substances as donors, oxygen as acceptor"/>
    <property type="evidence" value="ECO:0007669"/>
    <property type="project" value="TreeGrafter"/>
</dbReference>
<reference evidence="13" key="1">
    <citation type="submission" date="2009-10" db="EMBL/GenBank/DDBJ databases">
        <authorList>
            <person name="Weinstock G."/>
            <person name="Sodergren E."/>
            <person name="Clifton S."/>
            <person name="Fulton L."/>
            <person name="Fulton B."/>
            <person name="Courtney L."/>
            <person name="Fronick C."/>
            <person name="Harrison M."/>
            <person name="Strong C."/>
            <person name="Farmer C."/>
            <person name="Delahaunty K."/>
            <person name="Markovic C."/>
            <person name="Hall O."/>
            <person name="Minx P."/>
            <person name="Tomlinson C."/>
            <person name="Mitreva M."/>
            <person name="Nelson J."/>
            <person name="Hou S."/>
            <person name="Wollam A."/>
            <person name="Pepin K.H."/>
            <person name="Johnson M."/>
            <person name="Bhonagiri V."/>
            <person name="Nash W.E."/>
            <person name="Warren W."/>
            <person name="Chinwalla A."/>
            <person name="Mardis E.R."/>
            <person name="Wilson R.K."/>
        </authorList>
    </citation>
    <scope>NUCLEOTIDE SEQUENCE [LARGE SCALE GENOMIC DNA]</scope>
    <source>
        <strain evidence="13">ATCC 700122</strain>
    </source>
</reference>
<gene>
    <name evidence="13" type="primary">cydB</name>
    <name evidence="13" type="ORF">HMPREF0762_01162</name>
</gene>
<dbReference type="OrthoDB" id="9776710at2"/>
<keyword evidence="8" id="KW-0249">Electron transport</keyword>
<keyword evidence="5" id="KW-0349">Heme</keyword>
<evidence type="ECO:0000256" key="8">
    <source>
        <dbReference type="ARBA" id="ARBA00022982"/>
    </source>
</evidence>
<dbReference type="Proteomes" id="UP000006001">
    <property type="component" value="Unassembled WGS sequence"/>
</dbReference>
<feature type="transmembrane region" description="Helical" evidence="12">
    <location>
        <begin position="115"/>
        <end position="142"/>
    </location>
</feature>
<evidence type="ECO:0000256" key="4">
    <source>
        <dbReference type="ARBA" id="ARBA00022475"/>
    </source>
</evidence>
<evidence type="ECO:0000256" key="9">
    <source>
        <dbReference type="ARBA" id="ARBA00022989"/>
    </source>
</evidence>
<dbReference type="GO" id="GO:0005886">
    <property type="term" value="C:plasma membrane"/>
    <property type="evidence" value="ECO:0007669"/>
    <property type="project" value="UniProtKB-SubCell"/>
</dbReference>
<dbReference type="PANTHER" id="PTHR43141">
    <property type="entry name" value="CYTOCHROME BD2 SUBUNIT II"/>
    <property type="match status" value="1"/>
</dbReference>
<keyword evidence="10" id="KW-0408">Iron</keyword>
<name>D0WHD0_SLAES</name>
<evidence type="ECO:0000256" key="12">
    <source>
        <dbReference type="SAM" id="Phobius"/>
    </source>
</evidence>
<feature type="transmembrane region" description="Helical" evidence="12">
    <location>
        <begin position="259"/>
        <end position="281"/>
    </location>
</feature>
<keyword evidence="3" id="KW-0813">Transport</keyword>
<comment type="caution">
    <text evidence="13">The sequence shown here is derived from an EMBL/GenBank/DDBJ whole genome shotgun (WGS) entry which is preliminary data.</text>
</comment>
<dbReference type="GO" id="GO:0070069">
    <property type="term" value="C:cytochrome complex"/>
    <property type="evidence" value="ECO:0007669"/>
    <property type="project" value="TreeGrafter"/>
</dbReference>
<dbReference type="EC" id="1.10.3.-" evidence="13"/>
<evidence type="ECO:0000256" key="10">
    <source>
        <dbReference type="ARBA" id="ARBA00023004"/>
    </source>
</evidence>
<dbReference type="GO" id="GO:0009055">
    <property type="term" value="F:electron transfer activity"/>
    <property type="evidence" value="ECO:0007669"/>
    <property type="project" value="TreeGrafter"/>
</dbReference>
<dbReference type="EMBL" id="ACUX02000007">
    <property type="protein sequence ID" value="EEZ61094.1"/>
    <property type="molecule type" value="Genomic_DNA"/>
</dbReference>
<feature type="transmembrane region" description="Helical" evidence="12">
    <location>
        <begin position="6"/>
        <end position="37"/>
    </location>
</feature>
<dbReference type="RefSeq" id="WP_006362420.1">
    <property type="nucleotide sequence ID" value="NZ_GG700630.1"/>
</dbReference>
<keyword evidence="9 12" id="KW-1133">Transmembrane helix</keyword>
<dbReference type="PANTHER" id="PTHR43141:SF5">
    <property type="entry name" value="CYTOCHROME BD-I UBIQUINOL OXIDASE SUBUNIT 2"/>
    <property type="match status" value="1"/>
</dbReference>
<dbReference type="STRING" id="649764.HMPREF0762_01162"/>
<comment type="subcellular location">
    <subcellularLocation>
        <location evidence="1">Cell membrane</location>
        <topology evidence="1">Multi-pass membrane protein</topology>
    </subcellularLocation>
</comment>
<evidence type="ECO:0000313" key="14">
    <source>
        <dbReference type="Proteomes" id="UP000006001"/>
    </source>
</evidence>
<accession>D0WHD0</accession>
<proteinExistence type="inferred from homology"/>
<dbReference type="GO" id="GO:0019646">
    <property type="term" value="P:aerobic electron transport chain"/>
    <property type="evidence" value="ECO:0007669"/>
    <property type="project" value="TreeGrafter"/>
</dbReference>
<evidence type="ECO:0000256" key="7">
    <source>
        <dbReference type="ARBA" id="ARBA00022723"/>
    </source>
</evidence>
<evidence type="ECO:0000256" key="6">
    <source>
        <dbReference type="ARBA" id="ARBA00022692"/>
    </source>
</evidence>
<evidence type="ECO:0000256" key="3">
    <source>
        <dbReference type="ARBA" id="ARBA00022448"/>
    </source>
</evidence>
<dbReference type="GO" id="GO:0046872">
    <property type="term" value="F:metal ion binding"/>
    <property type="evidence" value="ECO:0007669"/>
    <property type="project" value="UniProtKB-KW"/>
</dbReference>
<keyword evidence="7" id="KW-0479">Metal-binding</keyword>
<keyword evidence="13" id="KW-0560">Oxidoreductase</keyword>
<organism evidence="13 14">
    <name type="scientific">Slackia exigua (strain ATCC 700122 / DSM 15923 / CIP 105133 / JCM 11022 / KCTC 5966 / S-7)</name>
    <dbReference type="NCBI Taxonomy" id="649764"/>
    <lineage>
        <taxon>Bacteria</taxon>
        <taxon>Bacillati</taxon>
        <taxon>Actinomycetota</taxon>
        <taxon>Coriobacteriia</taxon>
        <taxon>Eggerthellales</taxon>
        <taxon>Eggerthellaceae</taxon>
        <taxon>Slackia</taxon>
    </lineage>
</organism>
<feature type="transmembrane region" description="Helical" evidence="12">
    <location>
        <begin position="228"/>
        <end position="247"/>
    </location>
</feature>
<comment type="similarity">
    <text evidence="2">Belongs to the cytochrome ubiquinol oxidase subunit 2 family.</text>
</comment>
<protein>
    <submittedName>
        <fullName evidence="13">Cytochrome d ubiquinol oxidase, subunit II</fullName>
        <ecNumber evidence="13">1.10.3.-</ecNumber>
    </submittedName>
</protein>
<evidence type="ECO:0000256" key="1">
    <source>
        <dbReference type="ARBA" id="ARBA00004651"/>
    </source>
</evidence>
<evidence type="ECO:0000313" key="13">
    <source>
        <dbReference type="EMBL" id="EEZ61094.1"/>
    </source>
</evidence>
<keyword evidence="4" id="KW-1003">Cell membrane</keyword>
<dbReference type="HOGENOM" id="CLU_049294_0_0_11"/>
<evidence type="ECO:0000256" key="5">
    <source>
        <dbReference type="ARBA" id="ARBA00022617"/>
    </source>
</evidence>
<keyword evidence="14" id="KW-1185">Reference proteome</keyword>